<evidence type="ECO:0000313" key="10">
    <source>
        <dbReference type="RefSeq" id="XP_016771976.2"/>
    </source>
</evidence>
<name>A0A7M7IK29_APIME</name>
<dbReference type="Gene3D" id="3.40.850.10">
    <property type="entry name" value="Kinesin motor domain"/>
    <property type="match status" value="1"/>
</dbReference>
<organism evidence="8">
    <name type="scientific">Apis mellifera</name>
    <name type="common">Honeybee</name>
    <dbReference type="NCBI Taxonomy" id="7460"/>
    <lineage>
        <taxon>Eukaryota</taxon>
        <taxon>Metazoa</taxon>
        <taxon>Ecdysozoa</taxon>
        <taxon>Arthropoda</taxon>
        <taxon>Hexapoda</taxon>
        <taxon>Insecta</taxon>
        <taxon>Pterygota</taxon>
        <taxon>Neoptera</taxon>
        <taxon>Endopterygota</taxon>
        <taxon>Hymenoptera</taxon>
        <taxon>Apocrita</taxon>
        <taxon>Aculeata</taxon>
        <taxon>Apoidea</taxon>
        <taxon>Anthophila</taxon>
        <taxon>Apidae</taxon>
        <taxon>Apis</taxon>
    </lineage>
</organism>
<dbReference type="InterPro" id="IPR001752">
    <property type="entry name" value="Kinesin_motor_dom"/>
</dbReference>
<dbReference type="GO" id="GO:0008017">
    <property type="term" value="F:microtubule binding"/>
    <property type="evidence" value="ECO:0007669"/>
    <property type="project" value="InterPro"/>
</dbReference>
<dbReference type="PRINTS" id="PR00380">
    <property type="entry name" value="KINESINHEAVY"/>
</dbReference>
<reference evidence="8" key="1">
    <citation type="submission" date="2021-01" db="UniProtKB">
        <authorList>
            <consortium name="EnsemblMetazoa"/>
        </authorList>
    </citation>
    <scope>IDENTIFICATION</scope>
    <source>
        <strain evidence="8">DH4</strain>
    </source>
</reference>
<evidence type="ECO:0000313" key="9">
    <source>
        <dbReference type="Proteomes" id="UP000005203"/>
    </source>
</evidence>
<evidence type="ECO:0000256" key="3">
    <source>
        <dbReference type="ARBA" id="ARBA00022840"/>
    </source>
</evidence>
<dbReference type="InterPro" id="IPR027417">
    <property type="entry name" value="P-loop_NTPase"/>
</dbReference>
<sequence length="413" mass="47143">MNRKKIFIRYLQEMQPNRIAIPKKPSYWCFQADEIFYNCSQEEVYRVTSEDLVPKILDGVNCILIGYGQTGSGKSFTMSGLRNNWEHRGLVPRLLTQMFAEKAKRKKVSKIEYCISFIEIFGKETKDLLLSNTDNNKVKINEREPFKEISVIPVNDENECLKKLFEGEIRRSIAIGSTYPASHLSMSVITFHVSNLSLITSWGIVTTAKIHIVETAGTGTVGKNNCWKTAADIGMANLMKTQLEQFFSHIESPATINISRSNNLFKILGNAFSVSSIIRFISHIRITEEDLDITLSTLRLTNEVNVLKKELMLNNLILNQEALMNISKARMEQINRSILSFLNDKISDFTLFSMSQAQVLLKCIKDLYNRLTAKEVEVEKLKETYENLIKIVPEVSSTGTLPKVLSIQYLHFF</sequence>
<accession>A0A7M7IK29</accession>
<dbReference type="GO" id="GO:0003777">
    <property type="term" value="F:microtubule motor activity"/>
    <property type="evidence" value="ECO:0007669"/>
    <property type="project" value="InterPro"/>
</dbReference>
<keyword evidence="6" id="KW-0175">Coiled coil</keyword>
<evidence type="ECO:0000256" key="4">
    <source>
        <dbReference type="ARBA" id="ARBA00023212"/>
    </source>
</evidence>
<protein>
    <submittedName>
        <fullName evidence="10">Kinesin-like protein KIF9</fullName>
    </submittedName>
</protein>
<feature type="binding site" evidence="5">
    <location>
        <begin position="68"/>
        <end position="75"/>
    </location>
    <ligand>
        <name>ATP</name>
        <dbReference type="ChEBI" id="CHEBI:30616"/>
    </ligand>
</feature>
<dbReference type="PANTHER" id="PTHR24115">
    <property type="entry name" value="KINESIN-RELATED"/>
    <property type="match status" value="1"/>
</dbReference>
<evidence type="ECO:0000259" key="7">
    <source>
        <dbReference type="PROSITE" id="PS50067"/>
    </source>
</evidence>
<dbReference type="SUPFAM" id="SSF52540">
    <property type="entry name" value="P-loop containing nucleoside triphosphate hydrolases"/>
    <property type="match status" value="1"/>
</dbReference>
<comment type="subcellular location">
    <subcellularLocation>
        <location evidence="1">Cytoplasm</location>
        <location evidence="1">Cytoskeleton</location>
    </subcellularLocation>
</comment>
<gene>
    <name evidence="10" type="primary">LOC102655879</name>
</gene>
<evidence type="ECO:0000256" key="5">
    <source>
        <dbReference type="PROSITE-ProRule" id="PRU00283"/>
    </source>
</evidence>
<keyword evidence="2 5" id="KW-0547">Nucleotide-binding</keyword>
<keyword evidence="4" id="KW-0206">Cytoskeleton</keyword>
<dbReference type="AlphaFoldDB" id="A0A7M7IK29"/>
<dbReference type="GO" id="GO:0007018">
    <property type="term" value="P:microtubule-based movement"/>
    <property type="evidence" value="ECO:0007669"/>
    <property type="project" value="InterPro"/>
</dbReference>
<dbReference type="Proteomes" id="UP000005203">
    <property type="component" value="Linkage group LG15"/>
</dbReference>
<keyword evidence="5" id="KW-0505">Motor protein</keyword>
<dbReference type="OrthoDB" id="3176171at2759"/>
<dbReference type="GO" id="GO:0005874">
    <property type="term" value="C:microtubule"/>
    <property type="evidence" value="ECO:0007669"/>
    <property type="project" value="TreeGrafter"/>
</dbReference>
<dbReference type="SMART" id="SM00129">
    <property type="entry name" value="KISc"/>
    <property type="match status" value="1"/>
</dbReference>
<evidence type="ECO:0000256" key="6">
    <source>
        <dbReference type="SAM" id="Coils"/>
    </source>
</evidence>
<feature type="domain" description="Kinesin motor" evidence="7">
    <location>
        <begin position="1"/>
        <end position="307"/>
    </location>
</feature>
<feature type="coiled-coil region" evidence="6">
    <location>
        <begin position="364"/>
        <end position="391"/>
    </location>
</feature>
<keyword evidence="4" id="KW-0963">Cytoplasm</keyword>
<dbReference type="EnsemblMetazoa" id="XM_016916487">
    <property type="protein sequence ID" value="XP_016771976"/>
    <property type="gene ID" value="LOC102655879"/>
</dbReference>
<evidence type="ECO:0000256" key="2">
    <source>
        <dbReference type="ARBA" id="ARBA00022741"/>
    </source>
</evidence>
<dbReference type="GO" id="GO:0005524">
    <property type="term" value="F:ATP binding"/>
    <property type="evidence" value="ECO:0007669"/>
    <property type="project" value="UniProtKB-UniRule"/>
</dbReference>
<dbReference type="PROSITE" id="PS50067">
    <property type="entry name" value="KINESIN_MOTOR_2"/>
    <property type="match status" value="1"/>
</dbReference>
<dbReference type="KEGG" id="ame:102655879"/>
<dbReference type="GeneID" id="102655879"/>
<proteinExistence type="inferred from homology"/>
<keyword evidence="9" id="KW-1185">Reference proteome</keyword>
<accession>A0A8B7KRD0</accession>
<keyword evidence="3 5" id="KW-0067">ATP-binding</keyword>
<dbReference type="RefSeq" id="XP_016771976.2">
    <property type="nucleotide sequence ID" value="XM_016916487.2"/>
</dbReference>
<evidence type="ECO:0000256" key="1">
    <source>
        <dbReference type="ARBA" id="ARBA00004245"/>
    </source>
</evidence>
<evidence type="ECO:0000313" key="8">
    <source>
        <dbReference type="EnsemblMetazoa" id="XP_016771976"/>
    </source>
</evidence>
<dbReference type="GO" id="GO:0016887">
    <property type="term" value="F:ATP hydrolysis activity"/>
    <property type="evidence" value="ECO:0007669"/>
    <property type="project" value="TreeGrafter"/>
</dbReference>
<reference evidence="10" key="2">
    <citation type="submission" date="2025-04" db="UniProtKB">
        <authorList>
            <consortium name="RefSeq"/>
        </authorList>
    </citation>
    <scope>IDENTIFICATION</scope>
    <source>
        <strain evidence="10">DH4</strain>
        <tissue evidence="10">Whole body</tissue>
    </source>
</reference>
<comment type="similarity">
    <text evidence="5">Belongs to the TRAFAC class myosin-kinesin ATPase superfamily. Kinesin family.</text>
</comment>
<dbReference type="InterPro" id="IPR027640">
    <property type="entry name" value="Kinesin-like_fam"/>
</dbReference>
<dbReference type="GO" id="GO:0005871">
    <property type="term" value="C:kinesin complex"/>
    <property type="evidence" value="ECO:0007669"/>
    <property type="project" value="TreeGrafter"/>
</dbReference>
<dbReference type="Pfam" id="PF00225">
    <property type="entry name" value="Kinesin"/>
    <property type="match status" value="1"/>
</dbReference>
<dbReference type="InterPro" id="IPR036961">
    <property type="entry name" value="Kinesin_motor_dom_sf"/>
</dbReference>